<protein>
    <submittedName>
        <fullName evidence="6">Glucose 1-dehydrogenase</fullName>
        <ecNumber evidence="6">1.1.1.47</ecNumber>
    </submittedName>
</protein>
<proteinExistence type="inferred from homology"/>
<evidence type="ECO:0000256" key="3">
    <source>
        <dbReference type="ARBA" id="ARBA00023027"/>
    </source>
</evidence>
<evidence type="ECO:0000256" key="2">
    <source>
        <dbReference type="ARBA" id="ARBA00023002"/>
    </source>
</evidence>
<dbReference type="SUPFAM" id="SSF51735">
    <property type="entry name" value="NAD(P)-binding Rossmann-fold domains"/>
    <property type="match status" value="1"/>
</dbReference>
<geneLocation type="plasmid" evidence="7">
    <name>pemeittgr7c</name>
</geneLocation>
<evidence type="ECO:0000313" key="7">
    <source>
        <dbReference type="Proteomes" id="UP000510721"/>
    </source>
</evidence>
<organism evidence="6 7">
    <name type="scientific">Sinorhizobium mexicanum</name>
    <dbReference type="NCBI Taxonomy" id="375549"/>
    <lineage>
        <taxon>Bacteria</taxon>
        <taxon>Pseudomonadati</taxon>
        <taxon>Pseudomonadota</taxon>
        <taxon>Alphaproteobacteria</taxon>
        <taxon>Hyphomicrobiales</taxon>
        <taxon>Rhizobiaceae</taxon>
        <taxon>Sinorhizobium/Ensifer group</taxon>
        <taxon>Sinorhizobium</taxon>
    </lineage>
</organism>
<dbReference type="PRINTS" id="PR00080">
    <property type="entry name" value="SDRFAMILY"/>
</dbReference>
<dbReference type="InterPro" id="IPR057326">
    <property type="entry name" value="KR_dom"/>
</dbReference>
<dbReference type="Gene3D" id="3.40.50.720">
    <property type="entry name" value="NAD(P)-binding Rossmann-like Domain"/>
    <property type="match status" value="1"/>
</dbReference>
<keyword evidence="6" id="KW-0614">Plasmid</keyword>
<evidence type="ECO:0000256" key="1">
    <source>
        <dbReference type="ARBA" id="ARBA00006484"/>
    </source>
</evidence>
<dbReference type="NCBIfam" id="NF005559">
    <property type="entry name" value="PRK07231.1"/>
    <property type="match status" value="1"/>
</dbReference>
<dbReference type="PROSITE" id="PS00061">
    <property type="entry name" value="ADH_SHORT"/>
    <property type="match status" value="1"/>
</dbReference>
<dbReference type="FunFam" id="3.40.50.720:FF:000084">
    <property type="entry name" value="Short-chain dehydrogenase reductase"/>
    <property type="match status" value="1"/>
</dbReference>
<feature type="region of interest" description="Disordered" evidence="4">
    <location>
        <begin position="260"/>
        <end position="280"/>
    </location>
</feature>
<accession>A0A859QVQ8</accession>
<dbReference type="SMART" id="SM00822">
    <property type="entry name" value="PKS_KR"/>
    <property type="match status" value="1"/>
</dbReference>
<dbReference type="GO" id="GO:0047936">
    <property type="term" value="F:glucose 1-dehydrogenase [NAD(P)+] activity"/>
    <property type="evidence" value="ECO:0007669"/>
    <property type="project" value="UniProtKB-EC"/>
</dbReference>
<evidence type="ECO:0000313" key="6">
    <source>
        <dbReference type="EMBL" id="QLL66197.1"/>
    </source>
</evidence>
<dbReference type="CDD" id="cd05233">
    <property type="entry name" value="SDR_c"/>
    <property type="match status" value="1"/>
</dbReference>
<dbReference type="KEGG" id="emx:FKV68_25220"/>
<dbReference type="EC" id="1.1.1.47" evidence="6"/>
<dbReference type="AlphaFoldDB" id="A0A859QVQ8"/>
<feature type="compositionally biased region" description="Basic and acidic residues" evidence="4">
    <location>
        <begin position="261"/>
        <end position="280"/>
    </location>
</feature>
<gene>
    <name evidence="6" type="ORF">FKV68_25220</name>
</gene>
<dbReference type="PRINTS" id="PR00081">
    <property type="entry name" value="GDHRDH"/>
</dbReference>
<dbReference type="EMBL" id="CP041241">
    <property type="protein sequence ID" value="QLL66197.1"/>
    <property type="molecule type" value="Genomic_DNA"/>
</dbReference>
<dbReference type="InterPro" id="IPR002347">
    <property type="entry name" value="SDR_fam"/>
</dbReference>
<keyword evidence="2 6" id="KW-0560">Oxidoreductase</keyword>
<keyword evidence="7" id="KW-1185">Reference proteome</keyword>
<feature type="domain" description="Ketoreductase" evidence="5">
    <location>
        <begin position="14"/>
        <end position="194"/>
    </location>
</feature>
<dbReference type="PANTHER" id="PTHR24321:SF8">
    <property type="entry name" value="ESTRADIOL 17-BETA-DEHYDROGENASE 8-RELATED"/>
    <property type="match status" value="1"/>
</dbReference>
<name>A0A859QVQ8_9HYPH</name>
<evidence type="ECO:0000259" key="5">
    <source>
        <dbReference type="SMART" id="SM00822"/>
    </source>
</evidence>
<keyword evidence="3" id="KW-0520">NAD</keyword>
<dbReference type="InterPro" id="IPR036291">
    <property type="entry name" value="NAD(P)-bd_dom_sf"/>
</dbReference>
<sequence>MNRNKLNHERLSGLVALVTGAAGGIGLAVCRRLAAEGARVLMTDLDGARLAAAADDLRANGAEVDTLVADLAKKGERDRLVPVALERWGRFDILVNNAAFHGERRTFLDASEEEFEQIFAVNVTATAALCRAAARAMQAQGAGAIVNIGSIQAGLPVATYAAYVASKGAIAALTRALAVELAPAGIRVNAVLPGVIATEAFKQALADGADAKRQMPMTAALLERQGEAAEVAAAVTFLASSDASFITGAALPVDGGRSISRKADPFEQSFGDRTESGIPE</sequence>
<dbReference type="InterPro" id="IPR020904">
    <property type="entry name" value="Sc_DH/Rdtase_CS"/>
</dbReference>
<reference evidence="6 7" key="1">
    <citation type="submission" date="2019-06" db="EMBL/GenBank/DDBJ databases">
        <title>Complete genome sequence of Ensifer mexicanus ITTG R7 isolated from nodules of Acacia angustissima (Mill.) Kuntze.</title>
        <authorList>
            <person name="Rincon-Rosales R."/>
            <person name="Rogel M.A."/>
            <person name="Guerrero G."/>
            <person name="Rincon-Molina C.I."/>
            <person name="Lopez-Lopez A."/>
            <person name="Martinez-Romero E."/>
        </authorList>
    </citation>
    <scope>NUCLEOTIDE SEQUENCE [LARGE SCALE GENOMIC DNA]</scope>
    <source>
        <strain evidence="6 7">ITTG R7</strain>
        <plasmid evidence="7">pemeittgr7c</plasmid>
    </source>
</reference>
<dbReference type="PANTHER" id="PTHR24321">
    <property type="entry name" value="DEHYDROGENASES, SHORT CHAIN"/>
    <property type="match status" value="1"/>
</dbReference>
<evidence type="ECO:0000256" key="4">
    <source>
        <dbReference type="SAM" id="MobiDB-lite"/>
    </source>
</evidence>
<dbReference type="Pfam" id="PF13561">
    <property type="entry name" value="adh_short_C2"/>
    <property type="match status" value="1"/>
</dbReference>
<dbReference type="Proteomes" id="UP000510721">
    <property type="component" value="Plasmid pEmeITTGR7c"/>
</dbReference>
<comment type="similarity">
    <text evidence="1">Belongs to the short-chain dehydrogenases/reductases (SDR) family.</text>
</comment>